<evidence type="ECO:0000256" key="2">
    <source>
        <dbReference type="SAM" id="SignalP"/>
    </source>
</evidence>
<feature type="signal peptide" evidence="2">
    <location>
        <begin position="1"/>
        <end position="21"/>
    </location>
</feature>
<name>A0A8H6HRB7_9AGAR</name>
<feature type="chain" id="PRO_5034804425" evidence="2">
    <location>
        <begin position="22"/>
        <end position="117"/>
    </location>
</feature>
<organism evidence="3 4">
    <name type="scientific">Ephemerocybe angulata</name>
    <dbReference type="NCBI Taxonomy" id="980116"/>
    <lineage>
        <taxon>Eukaryota</taxon>
        <taxon>Fungi</taxon>
        <taxon>Dikarya</taxon>
        <taxon>Basidiomycota</taxon>
        <taxon>Agaricomycotina</taxon>
        <taxon>Agaricomycetes</taxon>
        <taxon>Agaricomycetidae</taxon>
        <taxon>Agaricales</taxon>
        <taxon>Agaricineae</taxon>
        <taxon>Psathyrellaceae</taxon>
        <taxon>Ephemerocybe</taxon>
    </lineage>
</organism>
<reference evidence="3 4" key="1">
    <citation type="submission" date="2020-07" db="EMBL/GenBank/DDBJ databases">
        <title>Comparative genomics of pyrophilous fungi reveals a link between fire events and developmental genes.</title>
        <authorList>
            <consortium name="DOE Joint Genome Institute"/>
            <person name="Steindorff A.S."/>
            <person name="Carver A."/>
            <person name="Calhoun S."/>
            <person name="Stillman K."/>
            <person name="Liu H."/>
            <person name="Lipzen A."/>
            <person name="Pangilinan J."/>
            <person name="Labutti K."/>
            <person name="Bruns T.D."/>
            <person name="Grigoriev I.V."/>
        </authorList>
    </citation>
    <scope>NUCLEOTIDE SEQUENCE [LARGE SCALE GENOMIC DNA]</scope>
    <source>
        <strain evidence="3 4">CBS 144469</strain>
    </source>
</reference>
<sequence>MRVPAFIFISIAASLATYVAAYTPESSYDARELVDEFVTRDLDAYALERRELLADLSTRALISELQERLERRGDEKERKKLQKGFTCPYCTRRHQTFDQSPPKWAPVHPSVPTPPAI</sequence>
<dbReference type="EMBL" id="JACGCI010000053">
    <property type="protein sequence ID" value="KAF6750997.1"/>
    <property type="molecule type" value="Genomic_DNA"/>
</dbReference>
<proteinExistence type="predicted"/>
<evidence type="ECO:0000313" key="4">
    <source>
        <dbReference type="Proteomes" id="UP000521943"/>
    </source>
</evidence>
<keyword evidence="4" id="KW-1185">Reference proteome</keyword>
<keyword evidence="2" id="KW-0732">Signal</keyword>
<feature type="region of interest" description="Disordered" evidence="1">
    <location>
        <begin position="93"/>
        <end position="117"/>
    </location>
</feature>
<comment type="caution">
    <text evidence="3">The sequence shown here is derived from an EMBL/GenBank/DDBJ whole genome shotgun (WGS) entry which is preliminary data.</text>
</comment>
<gene>
    <name evidence="3" type="ORF">DFP72DRAFT_1138508</name>
</gene>
<dbReference type="AlphaFoldDB" id="A0A8H6HRB7"/>
<evidence type="ECO:0000256" key="1">
    <source>
        <dbReference type="SAM" id="MobiDB-lite"/>
    </source>
</evidence>
<dbReference type="Proteomes" id="UP000521943">
    <property type="component" value="Unassembled WGS sequence"/>
</dbReference>
<accession>A0A8H6HRB7</accession>
<dbReference type="OrthoDB" id="2835827at2759"/>
<evidence type="ECO:0000313" key="3">
    <source>
        <dbReference type="EMBL" id="KAF6750997.1"/>
    </source>
</evidence>
<protein>
    <submittedName>
        <fullName evidence="3">Uncharacterized protein</fullName>
    </submittedName>
</protein>